<keyword evidence="2" id="KW-1133">Transmembrane helix</keyword>
<feature type="compositionally biased region" description="Basic and acidic residues" evidence="1">
    <location>
        <begin position="557"/>
        <end position="570"/>
    </location>
</feature>
<keyword evidence="4" id="KW-1185">Reference proteome</keyword>
<feature type="compositionally biased region" description="Basic and acidic residues" evidence="1">
    <location>
        <begin position="252"/>
        <end position="264"/>
    </location>
</feature>
<proteinExistence type="predicted"/>
<dbReference type="Proteomes" id="UP000316621">
    <property type="component" value="Chromosome 10"/>
</dbReference>
<dbReference type="EMBL" id="CM010724">
    <property type="protein sequence ID" value="RZC81047.1"/>
    <property type="molecule type" value="Genomic_DNA"/>
</dbReference>
<dbReference type="Gramene" id="RZC81047">
    <property type="protein sequence ID" value="RZC81047"/>
    <property type="gene ID" value="C5167_043621"/>
</dbReference>
<evidence type="ECO:0000313" key="3">
    <source>
        <dbReference type="EMBL" id="RZC81047.1"/>
    </source>
</evidence>
<feature type="region of interest" description="Disordered" evidence="1">
    <location>
        <begin position="338"/>
        <end position="633"/>
    </location>
</feature>
<feature type="compositionally biased region" description="Polar residues" evidence="1">
    <location>
        <begin position="239"/>
        <end position="248"/>
    </location>
</feature>
<feature type="compositionally biased region" description="Acidic residues" evidence="1">
    <location>
        <begin position="88"/>
        <end position="98"/>
    </location>
</feature>
<keyword evidence="2" id="KW-0812">Transmembrane</keyword>
<organism evidence="3 4">
    <name type="scientific">Papaver somniferum</name>
    <name type="common">Opium poppy</name>
    <dbReference type="NCBI Taxonomy" id="3469"/>
    <lineage>
        <taxon>Eukaryota</taxon>
        <taxon>Viridiplantae</taxon>
        <taxon>Streptophyta</taxon>
        <taxon>Embryophyta</taxon>
        <taxon>Tracheophyta</taxon>
        <taxon>Spermatophyta</taxon>
        <taxon>Magnoliopsida</taxon>
        <taxon>Ranunculales</taxon>
        <taxon>Papaveraceae</taxon>
        <taxon>Papaveroideae</taxon>
        <taxon>Papaver</taxon>
    </lineage>
</organism>
<evidence type="ECO:0000256" key="2">
    <source>
        <dbReference type="SAM" id="Phobius"/>
    </source>
</evidence>
<feature type="compositionally biased region" description="Low complexity" evidence="1">
    <location>
        <begin position="572"/>
        <end position="585"/>
    </location>
</feature>
<keyword evidence="2" id="KW-0472">Membrane</keyword>
<feature type="compositionally biased region" description="Polar residues" evidence="1">
    <location>
        <begin position="397"/>
        <end position="422"/>
    </location>
</feature>
<accession>A0A4Y7L7X8</accession>
<reference evidence="3 4" key="1">
    <citation type="journal article" date="2018" name="Science">
        <title>The opium poppy genome and morphinan production.</title>
        <authorList>
            <person name="Guo L."/>
            <person name="Winzer T."/>
            <person name="Yang X."/>
            <person name="Li Y."/>
            <person name="Ning Z."/>
            <person name="He Z."/>
            <person name="Teodor R."/>
            <person name="Lu Y."/>
            <person name="Bowser T.A."/>
            <person name="Graham I.A."/>
            <person name="Ye K."/>
        </authorList>
    </citation>
    <scope>NUCLEOTIDE SEQUENCE [LARGE SCALE GENOMIC DNA]</scope>
    <source>
        <strain evidence="4">cv. HN1</strain>
        <tissue evidence="3">Leaves</tissue>
    </source>
</reference>
<feature type="compositionally biased region" description="Polar residues" evidence="1">
    <location>
        <begin position="623"/>
        <end position="633"/>
    </location>
</feature>
<dbReference type="PANTHER" id="PTHR33700:SF4">
    <property type="entry name" value="MYB-LIKE PROTEIN X"/>
    <property type="match status" value="1"/>
</dbReference>
<feature type="compositionally biased region" description="Low complexity" evidence="1">
    <location>
        <begin position="423"/>
        <end position="435"/>
    </location>
</feature>
<feature type="compositionally biased region" description="Polar residues" evidence="1">
    <location>
        <begin position="498"/>
        <end position="507"/>
    </location>
</feature>
<dbReference type="OMA" id="HHNETEQ"/>
<feature type="compositionally biased region" description="Basic and acidic residues" evidence="1">
    <location>
        <begin position="508"/>
        <end position="532"/>
    </location>
</feature>
<feature type="compositionally biased region" description="Polar residues" evidence="1">
    <location>
        <begin position="338"/>
        <end position="390"/>
    </location>
</feature>
<protein>
    <submittedName>
        <fullName evidence="3">Uncharacterized protein</fullName>
    </submittedName>
</protein>
<feature type="compositionally biased region" description="Basic and acidic residues" evidence="1">
    <location>
        <begin position="282"/>
        <end position="300"/>
    </location>
</feature>
<feature type="compositionally biased region" description="Acidic residues" evidence="1">
    <location>
        <begin position="147"/>
        <end position="172"/>
    </location>
</feature>
<evidence type="ECO:0000256" key="1">
    <source>
        <dbReference type="SAM" id="MobiDB-lite"/>
    </source>
</evidence>
<feature type="region of interest" description="Disordered" evidence="1">
    <location>
        <begin position="81"/>
        <end position="305"/>
    </location>
</feature>
<gene>
    <name evidence="3" type="ORF">C5167_043621</name>
</gene>
<evidence type="ECO:0000313" key="4">
    <source>
        <dbReference type="Proteomes" id="UP000316621"/>
    </source>
</evidence>
<feature type="compositionally biased region" description="Basic and acidic residues" evidence="1">
    <location>
        <begin position="99"/>
        <end position="146"/>
    </location>
</feature>
<feature type="transmembrane region" description="Helical" evidence="2">
    <location>
        <begin position="21"/>
        <end position="38"/>
    </location>
</feature>
<name>A0A4Y7L7X8_PAPSO</name>
<feature type="compositionally biased region" description="Polar residues" evidence="1">
    <location>
        <begin position="543"/>
        <end position="556"/>
    </location>
</feature>
<dbReference type="PANTHER" id="PTHR33700">
    <property type="entry name" value="MYB-LIKE PROTEIN X"/>
    <property type="match status" value="1"/>
</dbReference>
<feature type="compositionally biased region" description="Basic and acidic residues" evidence="1">
    <location>
        <begin position="173"/>
        <end position="238"/>
    </location>
</feature>
<sequence length="633" mass="69506">MFKQSPSRNQRSKGGFKVKHALQIGVLLAVCIWLLYQVKHSHDKKKAFDESNAQVSEKLESDHELIRLGRKDLIPRVEEAVILNGQQNEDEGTEEEEDETKHEDVEDDETKHEEVEEEEDTKHEDVEEDGEEKKHDEVEEEAKGDSDDAAEEQDREVSEEDTKIDEDEEEKEIAEREEREKEDQIADVDHSRNTQEAREQETANEDQIDHQDHEMNTQEAREEQYKGDDASSAVRRDTQLLNSDTENGVSEKSNEEENVEKTDSGELGLQNQSNSTEVVDAGQKDNNLKTEDLENVEDNRSLNVTNGEEKYSGIMLSESVEDLKSNSTADVEFIDQQQVNSSVPIHGRNSSSSTQNETDVTQGQIVAAIPSSSGDLQTTVSDQTENSSMASDKVELVSNSTDKVESVSNSTDKVESDSNSTFLTTTENANATNLESADGQTMKSEITREDAGNSVTSVTDEKNIDGDQKDKPETTAGTGEKDINGTQKDGPGTPAGTEGTSNSVTSVTDEKTINGDQKDKAETTTGTEEKDINVAQKVEPRTTAGTEGTSNSATSVTDEKSINGDNKDEPETTTGTEGTEENSTTYDDPDSVEIKSADSNDNLIPEVREAVTDLGTLPEIATEGTNSEDASEK</sequence>
<dbReference type="OrthoDB" id="1928179at2759"/>
<feature type="compositionally biased region" description="Basic and acidic residues" evidence="1">
    <location>
        <begin position="459"/>
        <end position="483"/>
    </location>
</feature>
<dbReference type="AlphaFoldDB" id="A0A4Y7L7X8"/>